<dbReference type="GO" id="GO:0005886">
    <property type="term" value="C:plasma membrane"/>
    <property type="evidence" value="ECO:0007669"/>
    <property type="project" value="UniProtKB-SubCell"/>
</dbReference>
<dbReference type="GO" id="GO:0022857">
    <property type="term" value="F:transmembrane transporter activity"/>
    <property type="evidence" value="ECO:0007669"/>
    <property type="project" value="InterPro"/>
</dbReference>
<comment type="subcellular location">
    <subcellularLocation>
        <location evidence="1">Cell membrane</location>
        <topology evidence="1">Multi-pass membrane protein</topology>
    </subcellularLocation>
    <subcellularLocation>
        <location evidence="7">Membrane</location>
        <topology evidence="7">Multi-pass membrane protein</topology>
    </subcellularLocation>
</comment>
<feature type="transmembrane region" description="Helical" evidence="8">
    <location>
        <begin position="394"/>
        <end position="417"/>
    </location>
</feature>
<feature type="transmembrane region" description="Helical" evidence="8">
    <location>
        <begin position="20"/>
        <end position="40"/>
    </location>
</feature>
<feature type="transmembrane region" description="Helical" evidence="8">
    <location>
        <begin position="258"/>
        <end position="275"/>
    </location>
</feature>
<evidence type="ECO:0000256" key="6">
    <source>
        <dbReference type="ARBA" id="ARBA00023136"/>
    </source>
</evidence>
<evidence type="ECO:0000256" key="5">
    <source>
        <dbReference type="ARBA" id="ARBA00022989"/>
    </source>
</evidence>
<keyword evidence="3" id="KW-1003">Cell membrane</keyword>
<evidence type="ECO:0000313" key="10">
    <source>
        <dbReference type="EMBL" id="PXV67992.1"/>
    </source>
</evidence>
<dbReference type="PANTHER" id="PTHR23517">
    <property type="entry name" value="RESISTANCE PROTEIN MDTM, PUTATIVE-RELATED-RELATED"/>
    <property type="match status" value="1"/>
</dbReference>
<proteinExistence type="inferred from homology"/>
<feature type="transmembrane region" description="Helical" evidence="8">
    <location>
        <begin position="356"/>
        <end position="374"/>
    </location>
</feature>
<sequence length="476" mass="52001">MTKFSKAFWVANSVELLERLAYYAVFIVLTIYLSNVWGFSDVESGLISGTFSALLYLLPTFVGAYADKIGFRTSIIIAFALLTIGYFGLGIFPTMFENAGLVSYGAGTGEGMFSSFFQERGLVTFGHDTEFTGLLDSSQRWSIVPILLLIVIGGAFIKSVISGTVARETTESTRARGFAIFYMMVNIGAFTGKTVVDPLRKSLGDLGLVYLNYFSASMTLLALVAVYFFYQSSNVSGQGKTFSDIFKALVKVCKNGRLIALILIVSGFWMVQQQMYATMPKYVIRLVGQEASPGWIANVNPLVVFLLVNLVTTVMQKRSALASMTVGMFIIPISACIMAGGSLMGNDLLFGTIHPVTFMMIVGIAFQALAECFISPRFLEYFSLQAPKGEEGLYLGFSHLHSFVSSLLAFGISGFLLQKYCPDPKGFSTPEAYAAATENAHYIWVFFFGIGLVSAIALVIYGKITRKMDAKKAEIA</sequence>
<evidence type="ECO:0000313" key="11">
    <source>
        <dbReference type="Proteomes" id="UP000247973"/>
    </source>
</evidence>
<feature type="transmembrane region" description="Helical" evidence="8">
    <location>
        <begin position="442"/>
        <end position="462"/>
    </location>
</feature>
<dbReference type="PANTHER" id="PTHR23517:SF2">
    <property type="entry name" value="MULTIDRUG RESISTANCE PROTEIN MDTH"/>
    <property type="match status" value="1"/>
</dbReference>
<keyword evidence="6 8" id="KW-0472">Membrane</keyword>
<feature type="transmembrane region" description="Helical" evidence="8">
    <location>
        <begin position="321"/>
        <end position="344"/>
    </location>
</feature>
<dbReference type="OrthoDB" id="6247348at2"/>
<dbReference type="InterPro" id="IPR020846">
    <property type="entry name" value="MFS_dom"/>
</dbReference>
<keyword evidence="11" id="KW-1185">Reference proteome</keyword>
<dbReference type="Proteomes" id="UP000247973">
    <property type="component" value="Unassembled WGS sequence"/>
</dbReference>
<keyword evidence="2 7" id="KW-0813">Transport</keyword>
<dbReference type="InterPro" id="IPR018456">
    <property type="entry name" value="PTR2_symporter_CS"/>
</dbReference>
<feature type="transmembrane region" description="Helical" evidence="8">
    <location>
        <begin position="178"/>
        <end position="196"/>
    </location>
</feature>
<dbReference type="EMBL" id="QICL01000002">
    <property type="protein sequence ID" value="PXV67992.1"/>
    <property type="molecule type" value="Genomic_DNA"/>
</dbReference>
<dbReference type="InterPro" id="IPR000109">
    <property type="entry name" value="POT_fam"/>
</dbReference>
<dbReference type="SUPFAM" id="SSF103473">
    <property type="entry name" value="MFS general substrate transporter"/>
    <property type="match status" value="1"/>
</dbReference>
<keyword evidence="5 8" id="KW-1133">Transmembrane helix</keyword>
<dbReference type="Pfam" id="PF00854">
    <property type="entry name" value="PTR2"/>
    <property type="match status" value="1"/>
</dbReference>
<dbReference type="PROSITE" id="PS50850">
    <property type="entry name" value="MFS"/>
    <property type="match status" value="1"/>
</dbReference>
<evidence type="ECO:0000256" key="3">
    <source>
        <dbReference type="ARBA" id="ARBA00022475"/>
    </source>
</evidence>
<accession>A0A2V3PTT2</accession>
<comment type="similarity">
    <text evidence="7">Belongs to the major facilitator superfamily. Proton-dependent oligopeptide transporter (POT/PTR) (TC 2.A.17) family.</text>
</comment>
<keyword evidence="4 7" id="KW-0812">Transmembrane</keyword>
<name>A0A2V3PTT2_9BACT</name>
<dbReference type="Gene3D" id="1.20.1250.20">
    <property type="entry name" value="MFS general substrate transporter like domains"/>
    <property type="match status" value="1"/>
</dbReference>
<feature type="transmembrane region" description="Helical" evidence="8">
    <location>
        <begin position="143"/>
        <end position="166"/>
    </location>
</feature>
<evidence type="ECO:0000256" key="7">
    <source>
        <dbReference type="RuleBase" id="RU003755"/>
    </source>
</evidence>
<evidence type="ECO:0000256" key="1">
    <source>
        <dbReference type="ARBA" id="ARBA00004651"/>
    </source>
</evidence>
<organism evidence="10 11">
    <name type="scientific">Dysgonomonas alginatilytica</name>
    <dbReference type="NCBI Taxonomy" id="1605892"/>
    <lineage>
        <taxon>Bacteria</taxon>
        <taxon>Pseudomonadati</taxon>
        <taxon>Bacteroidota</taxon>
        <taxon>Bacteroidia</taxon>
        <taxon>Bacteroidales</taxon>
        <taxon>Dysgonomonadaceae</taxon>
        <taxon>Dysgonomonas</taxon>
    </lineage>
</organism>
<evidence type="ECO:0000256" key="4">
    <source>
        <dbReference type="ARBA" id="ARBA00022692"/>
    </source>
</evidence>
<dbReference type="InterPro" id="IPR036259">
    <property type="entry name" value="MFS_trans_sf"/>
</dbReference>
<dbReference type="InterPro" id="IPR050171">
    <property type="entry name" value="MFS_Transporters"/>
</dbReference>
<comment type="caution">
    <text evidence="10">The sequence shown here is derived from an EMBL/GenBank/DDBJ whole genome shotgun (WGS) entry which is preliminary data.</text>
</comment>
<evidence type="ECO:0000256" key="8">
    <source>
        <dbReference type="SAM" id="Phobius"/>
    </source>
</evidence>
<dbReference type="GO" id="GO:0006857">
    <property type="term" value="P:oligopeptide transport"/>
    <property type="evidence" value="ECO:0007669"/>
    <property type="project" value="InterPro"/>
</dbReference>
<feature type="transmembrane region" description="Helical" evidence="8">
    <location>
        <begin position="295"/>
        <end position="314"/>
    </location>
</feature>
<evidence type="ECO:0000256" key="2">
    <source>
        <dbReference type="ARBA" id="ARBA00022448"/>
    </source>
</evidence>
<feature type="domain" description="Major facilitator superfamily (MFS) profile" evidence="9">
    <location>
        <begin position="1"/>
        <end position="234"/>
    </location>
</feature>
<dbReference type="AlphaFoldDB" id="A0A2V3PTT2"/>
<dbReference type="PROSITE" id="PS01023">
    <property type="entry name" value="PTR2_2"/>
    <property type="match status" value="1"/>
</dbReference>
<feature type="transmembrane region" description="Helical" evidence="8">
    <location>
        <begin position="75"/>
        <end position="96"/>
    </location>
</feature>
<protein>
    <submittedName>
        <fullName evidence="10">Dipeptide/tripeptide permease</fullName>
    </submittedName>
</protein>
<reference evidence="10 11" key="1">
    <citation type="submission" date="2018-03" db="EMBL/GenBank/DDBJ databases">
        <title>Genomic Encyclopedia of Archaeal and Bacterial Type Strains, Phase II (KMG-II): from individual species to whole genera.</title>
        <authorList>
            <person name="Goeker M."/>
        </authorList>
    </citation>
    <scope>NUCLEOTIDE SEQUENCE [LARGE SCALE GENOMIC DNA]</scope>
    <source>
        <strain evidence="10 11">DSM 100214</strain>
    </source>
</reference>
<feature type="transmembrane region" description="Helical" evidence="8">
    <location>
        <begin position="208"/>
        <end position="230"/>
    </location>
</feature>
<feature type="transmembrane region" description="Helical" evidence="8">
    <location>
        <begin position="46"/>
        <end position="66"/>
    </location>
</feature>
<dbReference type="RefSeq" id="WP_110309286.1">
    <property type="nucleotide sequence ID" value="NZ_QICL01000002.1"/>
</dbReference>
<evidence type="ECO:0000259" key="9">
    <source>
        <dbReference type="PROSITE" id="PS50850"/>
    </source>
</evidence>
<gene>
    <name evidence="10" type="ORF">CLV62_10222</name>
</gene>